<dbReference type="InterPro" id="IPR036770">
    <property type="entry name" value="Ankyrin_rpt-contain_sf"/>
</dbReference>
<dbReference type="PANTHER" id="PTHR24128:SF60">
    <property type="entry name" value="ALPHA-LATROTOXIN-LHE1A-LIKE"/>
    <property type="match status" value="1"/>
</dbReference>
<evidence type="ECO:0000313" key="2">
    <source>
        <dbReference type="RefSeq" id="XP_016724663.1"/>
    </source>
</evidence>
<name>A0A1U8MGE8_GOSHI</name>
<dbReference type="RefSeq" id="XP_016724663.1">
    <property type="nucleotide sequence ID" value="XM_016869174.1"/>
</dbReference>
<reference evidence="1" key="1">
    <citation type="journal article" date="2020" name="Nat. Genet.">
        <title>Genomic diversifications of five Gossypium allopolyploid species and their impact on cotton improvement.</title>
        <authorList>
            <person name="Chen Z.J."/>
            <person name="Sreedasyam A."/>
            <person name="Ando A."/>
            <person name="Song Q."/>
            <person name="De Santiago L.M."/>
            <person name="Hulse-Kemp A.M."/>
            <person name="Ding M."/>
            <person name="Ye W."/>
            <person name="Kirkbride R.C."/>
            <person name="Jenkins J."/>
            <person name="Plott C."/>
            <person name="Lovell J."/>
            <person name="Lin Y.M."/>
            <person name="Vaughn R."/>
            <person name="Liu B."/>
            <person name="Simpson S."/>
            <person name="Scheffler B.E."/>
            <person name="Wen L."/>
            <person name="Saski C.A."/>
            <person name="Grover C.E."/>
            <person name="Hu G."/>
            <person name="Conover J.L."/>
            <person name="Carlson J.W."/>
            <person name="Shu S."/>
            <person name="Boston L.B."/>
            <person name="Williams M."/>
            <person name="Peterson D.G."/>
            <person name="McGee K."/>
            <person name="Jones D.C."/>
            <person name="Wendel J.F."/>
            <person name="Stelly D.M."/>
            <person name="Grimwood J."/>
            <person name="Schmutz J."/>
        </authorList>
    </citation>
    <scope>NUCLEOTIDE SEQUENCE [LARGE SCALE GENOMIC DNA]</scope>
    <source>
        <strain evidence="1">cv. TM-1</strain>
    </source>
</reference>
<dbReference type="PaxDb" id="3635-A0A1U8MGE8"/>
<sequence>MKLPNVGRRNYLVGQTLMAICSGRCSFQKLTSASSGYIEFMMEMIKLKLTFARKLNQAGFSPMHLALQNDRAQTVLQLLRFDEGLVCVKGREYLTPLYHVVQTGNVHLLIKLLKVCPEAIEDVTVRDETVFHLTMKNGMFEAFQVLVGWHIRSPHEFAQCWEKELLSWADIDGNTMLRIAAIRNRAWVVKVFVAILDKDE</sequence>
<dbReference type="AlphaFoldDB" id="A0A1U8MGE8"/>
<dbReference type="KEGG" id="ghi:107936448"/>
<keyword evidence="1" id="KW-1185">Reference proteome</keyword>
<dbReference type="STRING" id="3635.A0A1U8MGE8"/>
<accession>A0A1U8MGE8</accession>
<reference evidence="2" key="2">
    <citation type="submission" date="2025-08" db="UniProtKB">
        <authorList>
            <consortium name="RefSeq"/>
        </authorList>
    </citation>
    <scope>IDENTIFICATION</scope>
</reference>
<organism evidence="1 2">
    <name type="scientific">Gossypium hirsutum</name>
    <name type="common">Upland cotton</name>
    <name type="synonym">Gossypium mexicanum</name>
    <dbReference type="NCBI Taxonomy" id="3635"/>
    <lineage>
        <taxon>Eukaryota</taxon>
        <taxon>Viridiplantae</taxon>
        <taxon>Streptophyta</taxon>
        <taxon>Embryophyta</taxon>
        <taxon>Tracheophyta</taxon>
        <taxon>Spermatophyta</taxon>
        <taxon>Magnoliopsida</taxon>
        <taxon>eudicotyledons</taxon>
        <taxon>Gunneridae</taxon>
        <taxon>Pentapetalae</taxon>
        <taxon>rosids</taxon>
        <taxon>malvids</taxon>
        <taxon>Malvales</taxon>
        <taxon>Malvaceae</taxon>
        <taxon>Malvoideae</taxon>
        <taxon>Gossypium</taxon>
    </lineage>
</organism>
<dbReference type="Gene3D" id="1.25.40.20">
    <property type="entry name" value="Ankyrin repeat-containing domain"/>
    <property type="match status" value="1"/>
</dbReference>
<dbReference type="GeneID" id="107936448"/>
<protein>
    <submittedName>
        <fullName evidence="2">Ankyrin repeat-containing protein BDA1-like</fullName>
    </submittedName>
</protein>
<dbReference type="SUPFAM" id="SSF48403">
    <property type="entry name" value="Ankyrin repeat"/>
    <property type="match status" value="1"/>
</dbReference>
<dbReference type="PANTHER" id="PTHR24128">
    <property type="entry name" value="HOMEOBOX PROTEIN WARIAI"/>
    <property type="match status" value="1"/>
</dbReference>
<proteinExistence type="predicted"/>
<dbReference type="OrthoDB" id="991570at2759"/>
<dbReference type="Proteomes" id="UP000818029">
    <property type="component" value="Chromosome D10"/>
</dbReference>
<gene>
    <name evidence="2" type="primary">LOC107936448</name>
</gene>
<evidence type="ECO:0000313" key="1">
    <source>
        <dbReference type="Proteomes" id="UP000818029"/>
    </source>
</evidence>